<accession>D1Q0L6</accession>
<reference evidence="1 2" key="1">
    <citation type="submission" date="2009-10" db="EMBL/GenBank/DDBJ databases">
        <authorList>
            <person name="Qin X."/>
            <person name="Bachman B."/>
            <person name="Battles P."/>
            <person name="Bell A."/>
            <person name="Bess C."/>
            <person name="Bickham C."/>
            <person name="Chaboub L."/>
            <person name="Chen D."/>
            <person name="Coyle M."/>
            <person name="Deiros D.R."/>
            <person name="Dinh H."/>
            <person name="Forbes L."/>
            <person name="Fowler G."/>
            <person name="Francisco L."/>
            <person name="Fu Q."/>
            <person name="Gubbala S."/>
            <person name="Hale W."/>
            <person name="Han Y."/>
            <person name="Hemphill L."/>
            <person name="Highlander S.K."/>
            <person name="Hirani K."/>
            <person name="Hogues M."/>
            <person name="Jackson L."/>
            <person name="Jakkamsetti A."/>
            <person name="Javaid M."/>
            <person name="Jiang H."/>
            <person name="Korchina V."/>
            <person name="Kovar C."/>
            <person name="Lara F."/>
            <person name="Lee S."/>
            <person name="Mata R."/>
            <person name="Mathew T."/>
            <person name="Moen C."/>
            <person name="Morales K."/>
            <person name="Munidasa M."/>
            <person name="Nazareth L."/>
            <person name="Ngo R."/>
            <person name="Nguyen L."/>
            <person name="Okwuonu G."/>
            <person name="Ongeri F."/>
            <person name="Patil S."/>
            <person name="Petrosino J."/>
            <person name="Pham C."/>
            <person name="Pham P."/>
            <person name="Pu L.-L."/>
            <person name="Puazo M."/>
            <person name="Raj R."/>
            <person name="Reid J."/>
            <person name="Rouhana J."/>
            <person name="Saada N."/>
            <person name="Shang Y."/>
            <person name="Simmons D."/>
            <person name="Thornton R."/>
            <person name="Warren J."/>
            <person name="Weissenberger G."/>
            <person name="Zhang J."/>
            <person name="Zhang L."/>
            <person name="Zhou C."/>
            <person name="Zhu D."/>
            <person name="Muzny D."/>
            <person name="Worley K."/>
            <person name="Gibbs R."/>
        </authorList>
    </citation>
    <scope>NUCLEOTIDE SEQUENCE [LARGE SCALE GENOMIC DNA]</scope>
    <source>
        <strain evidence="1 2">DSM 17361</strain>
    </source>
</reference>
<dbReference type="Proteomes" id="UP000003160">
    <property type="component" value="Unassembled WGS sequence"/>
</dbReference>
<organism evidence="1 2">
    <name type="scientific">Hallella bergensis DSM 17361</name>
    <dbReference type="NCBI Taxonomy" id="585502"/>
    <lineage>
        <taxon>Bacteria</taxon>
        <taxon>Pseudomonadati</taxon>
        <taxon>Bacteroidota</taxon>
        <taxon>Bacteroidia</taxon>
        <taxon>Bacteroidales</taxon>
        <taxon>Prevotellaceae</taxon>
        <taxon>Hallella</taxon>
    </lineage>
</organism>
<sequence length="85" mass="10285">MNTDNINLKKMAYSFEELVQLKQDRRIGWLQFTLEGEHADDFMQWCKEHNIHPSEDTAEFYMESVELSMQDKQILAEDDYDYSWN</sequence>
<evidence type="ECO:0000313" key="2">
    <source>
        <dbReference type="Proteomes" id="UP000003160"/>
    </source>
</evidence>
<dbReference type="EMBL" id="ACKS01000109">
    <property type="protein sequence ID" value="EFA42863.1"/>
    <property type="molecule type" value="Genomic_DNA"/>
</dbReference>
<name>D1Q0L6_9BACT</name>
<proteinExistence type="predicted"/>
<protein>
    <submittedName>
        <fullName evidence="1">Uncharacterized protein</fullName>
    </submittedName>
</protein>
<dbReference type="AlphaFoldDB" id="D1Q0L6"/>
<dbReference type="HOGENOM" id="CLU_199537_0_0_10"/>
<evidence type="ECO:0000313" key="1">
    <source>
        <dbReference type="EMBL" id="EFA42863.1"/>
    </source>
</evidence>
<dbReference type="eggNOG" id="ENOG5033N8P">
    <property type="taxonomic scope" value="Bacteria"/>
</dbReference>
<gene>
    <name evidence="1" type="ORF">HMPREF0645_2751</name>
</gene>
<comment type="caution">
    <text evidence="1">The sequence shown here is derived from an EMBL/GenBank/DDBJ whole genome shotgun (WGS) entry which is preliminary data.</text>
</comment>
<keyword evidence="2" id="KW-1185">Reference proteome</keyword>